<dbReference type="SUPFAM" id="SSF53697">
    <property type="entry name" value="SIS domain"/>
    <property type="match status" value="1"/>
</dbReference>
<evidence type="ECO:0000259" key="4">
    <source>
        <dbReference type="PROSITE" id="PS51071"/>
    </source>
</evidence>
<dbReference type="InterPro" id="IPR036388">
    <property type="entry name" value="WH-like_DNA-bd_sf"/>
</dbReference>
<dbReference type="InterPro" id="IPR000281">
    <property type="entry name" value="HTH_RpiR"/>
</dbReference>
<gene>
    <name evidence="5" type="ORF">GGQ63_001832</name>
</gene>
<dbReference type="EMBL" id="JACHOO010000003">
    <property type="protein sequence ID" value="MBB5752778.1"/>
    <property type="molecule type" value="Genomic_DNA"/>
</dbReference>
<dbReference type="InterPro" id="IPR035472">
    <property type="entry name" value="RpiR-like_SIS"/>
</dbReference>
<dbReference type="PROSITE" id="PS51071">
    <property type="entry name" value="HTH_RPIR"/>
    <property type="match status" value="1"/>
</dbReference>
<dbReference type="Pfam" id="PF01380">
    <property type="entry name" value="SIS"/>
    <property type="match status" value="1"/>
</dbReference>
<proteinExistence type="predicted"/>
<evidence type="ECO:0000256" key="3">
    <source>
        <dbReference type="ARBA" id="ARBA00023163"/>
    </source>
</evidence>
<protein>
    <submittedName>
        <fullName evidence="5">DNA-binding MurR/RpiR family transcriptional regulator</fullName>
    </submittedName>
</protein>
<dbReference type="SUPFAM" id="SSF46689">
    <property type="entry name" value="Homeodomain-like"/>
    <property type="match status" value="1"/>
</dbReference>
<dbReference type="RefSeq" id="WP_183854882.1">
    <property type="nucleotide sequence ID" value="NZ_JACHOO010000003.1"/>
</dbReference>
<accession>A0A7W9FLB5</accession>
<keyword evidence="1" id="KW-0805">Transcription regulation</keyword>
<keyword evidence="6" id="KW-1185">Reference proteome</keyword>
<comment type="caution">
    <text evidence="5">The sequence shown here is derived from an EMBL/GenBank/DDBJ whole genome shotgun (WGS) entry which is preliminary data.</text>
</comment>
<evidence type="ECO:0000313" key="6">
    <source>
        <dbReference type="Proteomes" id="UP000523821"/>
    </source>
</evidence>
<evidence type="ECO:0000256" key="1">
    <source>
        <dbReference type="ARBA" id="ARBA00023015"/>
    </source>
</evidence>
<keyword evidence="3" id="KW-0804">Transcription</keyword>
<reference evidence="5 6" key="1">
    <citation type="submission" date="2020-08" db="EMBL/GenBank/DDBJ databases">
        <title>Genomic Encyclopedia of Type Strains, Phase IV (KMG-IV): sequencing the most valuable type-strain genomes for metagenomic binning, comparative biology and taxonomic classification.</title>
        <authorList>
            <person name="Goeker M."/>
        </authorList>
    </citation>
    <scope>NUCLEOTIDE SEQUENCE [LARGE SCALE GENOMIC DNA]</scope>
    <source>
        <strain evidence="5 6">DSM 16268</strain>
    </source>
</reference>
<dbReference type="InterPro" id="IPR046348">
    <property type="entry name" value="SIS_dom_sf"/>
</dbReference>
<dbReference type="Gene3D" id="1.10.10.10">
    <property type="entry name" value="Winged helix-like DNA-binding domain superfamily/Winged helix DNA-binding domain"/>
    <property type="match status" value="1"/>
</dbReference>
<dbReference type="PANTHER" id="PTHR30514:SF18">
    <property type="entry name" value="RPIR-FAMILY TRANSCRIPTIONAL REGULATOR"/>
    <property type="match status" value="1"/>
</dbReference>
<dbReference type="GO" id="GO:0003677">
    <property type="term" value="F:DNA binding"/>
    <property type="evidence" value="ECO:0007669"/>
    <property type="project" value="UniProtKB-KW"/>
</dbReference>
<dbReference type="GO" id="GO:0097367">
    <property type="term" value="F:carbohydrate derivative binding"/>
    <property type="evidence" value="ECO:0007669"/>
    <property type="project" value="InterPro"/>
</dbReference>
<sequence length="281" mass="30018">MTSGTASVADSLRRALDRMTPNERRAAHRLLADYPLAGLDTTARFGEAAGVSAPTVLRMVAKLGFPSYGAFQDALKAELAARAAPPLTKGLAGAAAGDDLLAAFTAAAAANLAETMANLPRAEFAAAAHLLADPRRPLHLLGGRFTDPLAEYMAAHLRVLRPQVRRMTGQPEAWRDRLLDVGRRDVLLIFDIRRYSRDLLALAERAAERGASIVLMTDQWLSPISKVAKHVLPAHVVVPSVWDSSAALMAVAEALVAAVVAERGEAARDRLAALERLRGEA</sequence>
<dbReference type="Proteomes" id="UP000523821">
    <property type="component" value="Unassembled WGS sequence"/>
</dbReference>
<dbReference type="GO" id="GO:0003700">
    <property type="term" value="F:DNA-binding transcription factor activity"/>
    <property type="evidence" value="ECO:0007669"/>
    <property type="project" value="InterPro"/>
</dbReference>
<dbReference type="PANTHER" id="PTHR30514">
    <property type="entry name" value="GLUCOKINASE"/>
    <property type="match status" value="1"/>
</dbReference>
<dbReference type="InterPro" id="IPR047640">
    <property type="entry name" value="RpiR-like"/>
</dbReference>
<dbReference type="InterPro" id="IPR009057">
    <property type="entry name" value="Homeodomain-like_sf"/>
</dbReference>
<dbReference type="Pfam" id="PF01418">
    <property type="entry name" value="HTH_6"/>
    <property type="match status" value="1"/>
</dbReference>
<dbReference type="CDD" id="cd05013">
    <property type="entry name" value="SIS_RpiR"/>
    <property type="match status" value="1"/>
</dbReference>
<name>A0A7W9FLB5_9HYPH</name>
<dbReference type="InterPro" id="IPR001347">
    <property type="entry name" value="SIS_dom"/>
</dbReference>
<dbReference type="Gene3D" id="3.40.50.10490">
    <property type="entry name" value="Glucose-6-phosphate isomerase like protein, domain 1"/>
    <property type="match status" value="1"/>
</dbReference>
<feature type="domain" description="HTH rpiR-type" evidence="4">
    <location>
        <begin position="6"/>
        <end position="82"/>
    </location>
</feature>
<dbReference type="AlphaFoldDB" id="A0A7W9FLB5"/>
<organism evidence="5 6">
    <name type="scientific">Prosthecomicrobium pneumaticum</name>
    <dbReference type="NCBI Taxonomy" id="81895"/>
    <lineage>
        <taxon>Bacteria</taxon>
        <taxon>Pseudomonadati</taxon>
        <taxon>Pseudomonadota</taxon>
        <taxon>Alphaproteobacteria</taxon>
        <taxon>Hyphomicrobiales</taxon>
        <taxon>Kaistiaceae</taxon>
        <taxon>Prosthecomicrobium</taxon>
    </lineage>
</organism>
<dbReference type="GO" id="GO:1901135">
    <property type="term" value="P:carbohydrate derivative metabolic process"/>
    <property type="evidence" value="ECO:0007669"/>
    <property type="project" value="InterPro"/>
</dbReference>
<keyword evidence="2 5" id="KW-0238">DNA-binding</keyword>
<evidence type="ECO:0000256" key="2">
    <source>
        <dbReference type="ARBA" id="ARBA00023125"/>
    </source>
</evidence>
<evidence type="ECO:0000313" key="5">
    <source>
        <dbReference type="EMBL" id="MBB5752778.1"/>
    </source>
</evidence>